<accession>A0A7J7NE50</accession>
<feature type="domain" description="HAT C-terminal dimerisation" evidence="6">
    <location>
        <begin position="322"/>
        <end position="403"/>
    </location>
</feature>
<organism evidence="7 8">
    <name type="scientific">Kingdonia uniflora</name>
    <dbReference type="NCBI Taxonomy" id="39325"/>
    <lineage>
        <taxon>Eukaryota</taxon>
        <taxon>Viridiplantae</taxon>
        <taxon>Streptophyta</taxon>
        <taxon>Embryophyta</taxon>
        <taxon>Tracheophyta</taxon>
        <taxon>Spermatophyta</taxon>
        <taxon>Magnoliopsida</taxon>
        <taxon>Ranunculales</taxon>
        <taxon>Circaeasteraceae</taxon>
        <taxon>Kingdonia</taxon>
    </lineage>
</organism>
<dbReference type="GO" id="GO:0005634">
    <property type="term" value="C:nucleus"/>
    <property type="evidence" value="ECO:0007669"/>
    <property type="project" value="UniProtKB-SubCell"/>
</dbReference>
<keyword evidence="2" id="KW-0479">Metal-binding</keyword>
<dbReference type="PANTHER" id="PTHR46481">
    <property type="entry name" value="ZINC FINGER BED DOMAIN-CONTAINING PROTEIN 4"/>
    <property type="match status" value="1"/>
</dbReference>
<dbReference type="InterPro" id="IPR012337">
    <property type="entry name" value="RNaseH-like_sf"/>
</dbReference>
<evidence type="ECO:0000313" key="7">
    <source>
        <dbReference type="EMBL" id="KAF6165252.1"/>
    </source>
</evidence>
<evidence type="ECO:0000256" key="1">
    <source>
        <dbReference type="ARBA" id="ARBA00004123"/>
    </source>
</evidence>
<dbReference type="PANTHER" id="PTHR46481:SF10">
    <property type="entry name" value="ZINC FINGER BED DOMAIN-CONTAINING PROTEIN 39"/>
    <property type="match status" value="1"/>
</dbReference>
<dbReference type="SUPFAM" id="SSF53098">
    <property type="entry name" value="Ribonuclease H-like"/>
    <property type="match status" value="1"/>
</dbReference>
<comment type="caution">
    <text evidence="7">The sequence shown here is derived from an EMBL/GenBank/DDBJ whole genome shotgun (WGS) entry which is preliminary data.</text>
</comment>
<keyword evidence="3" id="KW-0863">Zinc-finger</keyword>
<dbReference type="Proteomes" id="UP000541444">
    <property type="component" value="Unassembled WGS sequence"/>
</dbReference>
<dbReference type="SUPFAM" id="SSF140996">
    <property type="entry name" value="Hermes dimerisation domain"/>
    <property type="match status" value="1"/>
</dbReference>
<name>A0A7J7NE50_9MAGN</name>
<evidence type="ECO:0000256" key="5">
    <source>
        <dbReference type="ARBA" id="ARBA00023242"/>
    </source>
</evidence>
<reference evidence="7 8" key="1">
    <citation type="journal article" date="2020" name="IScience">
        <title>Genome Sequencing of the Endangered Kingdonia uniflora (Circaeasteraceae, Ranunculales) Reveals Potential Mechanisms of Evolutionary Specialization.</title>
        <authorList>
            <person name="Sun Y."/>
            <person name="Deng T."/>
            <person name="Zhang A."/>
            <person name="Moore M.J."/>
            <person name="Landis J.B."/>
            <person name="Lin N."/>
            <person name="Zhang H."/>
            <person name="Zhang X."/>
            <person name="Huang J."/>
            <person name="Zhang X."/>
            <person name="Sun H."/>
            <person name="Wang H."/>
        </authorList>
    </citation>
    <scope>NUCLEOTIDE SEQUENCE [LARGE SCALE GENOMIC DNA]</scope>
    <source>
        <strain evidence="7">TB1705</strain>
        <tissue evidence="7">Leaf</tissue>
    </source>
</reference>
<evidence type="ECO:0000259" key="6">
    <source>
        <dbReference type="Pfam" id="PF05699"/>
    </source>
</evidence>
<dbReference type="GO" id="GO:0008270">
    <property type="term" value="F:zinc ion binding"/>
    <property type="evidence" value="ECO:0007669"/>
    <property type="project" value="UniProtKB-KW"/>
</dbReference>
<evidence type="ECO:0000313" key="8">
    <source>
        <dbReference type="Proteomes" id="UP000541444"/>
    </source>
</evidence>
<dbReference type="OrthoDB" id="1937594at2759"/>
<keyword evidence="4" id="KW-0862">Zinc</keyword>
<dbReference type="GO" id="GO:0046983">
    <property type="term" value="F:protein dimerization activity"/>
    <property type="evidence" value="ECO:0007669"/>
    <property type="project" value="InterPro"/>
</dbReference>
<evidence type="ECO:0000256" key="2">
    <source>
        <dbReference type="ARBA" id="ARBA00022723"/>
    </source>
</evidence>
<proteinExistence type="predicted"/>
<dbReference type="InterPro" id="IPR052035">
    <property type="entry name" value="ZnF_BED_domain_contain"/>
</dbReference>
<dbReference type="InterPro" id="IPR008906">
    <property type="entry name" value="HATC_C_dom"/>
</dbReference>
<dbReference type="AlphaFoldDB" id="A0A7J7NE50"/>
<protein>
    <recommendedName>
        <fullName evidence="6">HAT C-terminal dimerisation domain-containing protein</fullName>
    </recommendedName>
</protein>
<keyword evidence="8" id="KW-1185">Reference proteome</keyword>
<comment type="subcellular location">
    <subcellularLocation>
        <location evidence="1">Nucleus</location>
    </subcellularLocation>
</comment>
<keyword evidence="5" id="KW-0539">Nucleus</keyword>
<evidence type="ECO:0000256" key="3">
    <source>
        <dbReference type="ARBA" id="ARBA00022771"/>
    </source>
</evidence>
<dbReference type="EMBL" id="JACGCM010000857">
    <property type="protein sequence ID" value="KAF6165252.1"/>
    <property type="molecule type" value="Genomic_DNA"/>
</dbReference>
<dbReference type="Pfam" id="PF05699">
    <property type="entry name" value="Dimer_Tnp_hAT"/>
    <property type="match status" value="1"/>
</dbReference>
<gene>
    <name evidence="7" type="ORF">GIB67_030434</name>
</gene>
<evidence type="ECO:0000256" key="4">
    <source>
        <dbReference type="ARBA" id="ARBA00022833"/>
    </source>
</evidence>
<sequence length="424" mass="49049">MMNVSKSIIADNTVFESLRAHAMLVMHAYLQPELRFEHACYGDPYELWTSLEEFFSLQQALTNYKNRNRWNNLRLCDFKTVSGYNSATLRDKYAKMEFSSPGDLIQLLLTAEQDGTFVFNKRMRPRKRFLTISDIDDESPQIRSPTGNLTSFRFNKEVARKELVRYIVVDKQPFSLCEDDPFKRREKMTYEALFQPPSRNTVKADIFKYYKSELEKLKNLLQNTPDNASSNDRASNKLSNWLPIQHSGQYFHVRCCCHILNLMVKDGLDVCKDALENDYEASGKFNASLMYVESNLSQPQTAAERIREITRRGAHSGGGSNELSRYLESDTIDDVDFDVLKWWKVNEIKFPILTAISRDILAILVSTVASEAAFNGARWLITDYRSSLEPDTIEATMCLRDWYLAEDKNQDKLLQGSEEELELE</sequence>